<dbReference type="AlphaFoldDB" id="A0ABD0RIK6"/>
<organism evidence="2 3">
    <name type="scientific">Cirrhinus mrigala</name>
    <name type="common">Mrigala</name>
    <dbReference type="NCBI Taxonomy" id="683832"/>
    <lineage>
        <taxon>Eukaryota</taxon>
        <taxon>Metazoa</taxon>
        <taxon>Chordata</taxon>
        <taxon>Craniata</taxon>
        <taxon>Vertebrata</taxon>
        <taxon>Euteleostomi</taxon>
        <taxon>Actinopterygii</taxon>
        <taxon>Neopterygii</taxon>
        <taxon>Teleostei</taxon>
        <taxon>Ostariophysi</taxon>
        <taxon>Cypriniformes</taxon>
        <taxon>Cyprinidae</taxon>
        <taxon>Labeoninae</taxon>
        <taxon>Labeonini</taxon>
        <taxon>Cirrhinus</taxon>
    </lineage>
</organism>
<protein>
    <submittedName>
        <fullName evidence="2">Uncharacterized protein</fullName>
    </submittedName>
</protein>
<gene>
    <name evidence="2" type="ORF">M9458_006748</name>
</gene>
<evidence type="ECO:0000313" key="2">
    <source>
        <dbReference type="EMBL" id="KAL0198208.1"/>
    </source>
</evidence>
<dbReference type="Proteomes" id="UP001529510">
    <property type="component" value="Unassembled WGS sequence"/>
</dbReference>
<feature type="region of interest" description="Disordered" evidence="1">
    <location>
        <begin position="1"/>
        <end position="45"/>
    </location>
</feature>
<proteinExistence type="predicted"/>
<evidence type="ECO:0000256" key="1">
    <source>
        <dbReference type="SAM" id="MobiDB-lite"/>
    </source>
</evidence>
<dbReference type="EMBL" id="JAMKFB020000003">
    <property type="protein sequence ID" value="KAL0198208.1"/>
    <property type="molecule type" value="Genomic_DNA"/>
</dbReference>
<reference evidence="2 3" key="1">
    <citation type="submission" date="2024-05" db="EMBL/GenBank/DDBJ databases">
        <title>Genome sequencing and assembly of Indian major carp, Cirrhinus mrigala (Hamilton, 1822).</title>
        <authorList>
            <person name="Mohindra V."/>
            <person name="Chowdhury L.M."/>
            <person name="Lal K."/>
            <person name="Jena J.K."/>
        </authorList>
    </citation>
    <scope>NUCLEOTIDE SEQUENCE [LARGE SCALE GENOMIC DNA]</scope>
    <source>
        <strain evidence="2">CM1030</strain>
        <tissue evidence="2">Blood</tissue>
    </source>
</reference>
<feature type="non-terminal residue" evidence="2">
    <location>
        <position position="107"/>
    </location>
</feature>
<accession>A0ABD0RIK6</accession>
<keyword evidence="3" id="KW-1185">Reference proteome</keyword>
<sequence length="107" mass="12145">MAGQFWTRPPALSQQRSGHHQRRLASVNQRMRASSAAGHGSKIPAWSQQELPNYGSLSERNVWSNRTLIYRDVKAFLHEVGGDPREARYWLTHFQRAGSSPAFAVLE</sequence>
<evidence type="ECO:0000313" key="3">
    <source>
        <dbReference type="Proteomes" id="UP001529510"/>
    </source>
</evidence>
<name>A0ABD0RIK6_CIRMR</name>
<comment type="caution">
    <text evidence="2">The sequence shown here is derived from an EMBL/GenBank/DDBJ whole genome shotgun (WGS) entry which is preliminary data.</text>
</comment>